<organism evidence="1 3">
    <name type="scientific">Favolaschia claudopus</name>
    <dbReference type="NCBI Taxonomy" id="2862362"/>
    <lineage>
        <taxon>Eukaryota</taxon>
        <taxon>Fungi</taxon>
        <taxon>Dikarya</taxon>
        <taxon>Basidiomycota</taxon>
        <taxon>Agaricomycotina</taxon>
        <taxon>Agaricomycetes</taxon>
        <taxon>Agaricomycetidae</taxon>
        <taxon>Agaricales</taxon>
        <taxon>Marasmiineae</taxon>
        <taxon>Mycenaceae</taxon>
        <taxon>Favolaschia</taxon>
    </lineage>
</organism>
<comment type="caution">
    <text evidence="1">The sequence shown here is derived from an EMBL/GenBank/DDBJ whole genome shotgun (WGS) entry which is preliminary data.</text>
</comment>
<dbReference type="EMBL" id="JAWWNJ010000052">
    <property type="protein sequence ID" value="KAK7015941.1"/>
    <property type="molecule type" value="Genomic_DNA"/>
</dbReference>
<name>A0AAW0AR93_9AGAR</name>
<evidence type="ECO:0000313" key="3">
    <source>
        <dbReference type="Proteomes" id="UP001362999"/>
    </source>
</evidence>
<feature type="non-terminal residue" evidence="1">
    <location>
        <position position="103"/>
    </location>
</feature>
<keyword evidence="3" id="KW-1185">Reference proteome</keyword>
<dbReference type="EMBL" id="JAWWNJ010000018">
    <property type="protein sequence ID" value="KAK7037116.1"/>
    <property type="molecule type" value="Genomic_DNA"/>
</dbReference>
<reference evidence="1 3" key="1">
    <citation type="journal article" date="2024" name="J Genomics">
        <title>Draft genome sequencing and assembly of Favolaschia claudopus CIRM-BRFM 2984 isolated from oak limbs.</title>
        <authorList>
            <person name="Navarro D."/>
            <person name="Drula E."/>
            <person name="Chaduli D."/>
            <person name="Cazenave R."/>
            <person name="Ahrendt S."/>
            <person name="Wang J."/>
            <person name="Lipzen A."/>
            <person name="Daum C."/>
            <person name="Barry K."/>
            <person name="Grigoriev I.V."/>
            <person name="Favel A."/>
            <person name="Rosso M.N."/>
            <person name="Martin F."/>
        </authorList>
    </citation>
    <scope>NUCLEOTIDE SEQUENCE [LARGE SCALE GENOMIC DNA]</scope>
    <source>
        <strain evidence="1 3">CIRM-BRFM 2984</strain>
    </source>
</reference>
<evidence type="ECO:0000313" key="2">
    <source>
        <dbReference type="EMBL" id="KAK7037116.1"/>
    </source>
</evidence>
<protein>
    <submittedName>
        <fullName evidence="1">Uncharacterized protein</fullName>
    </submittedName>
</protein>
<gene>
    <name evidence="2" type="ORF">R3P38DRAFT_2907944</name>
    <name evidence="1" type="ORF">R3P38DRAFT_2994668</name>
</gene>
<dbReference type="AlphaFoldDB" id="A0AAW0AR93"/>
<accession>A0AAW0AR93</accession>
<proteinExistence type="predicted"/>
<dbReference type="Proteomes" id="UP001362999">
    <property type="component" value="Unassembled WGS sequence"/>
</dbReference>
<evidence type="ECO:0000313" key="1">
    <source>
        <dbReference type="EMBL" id="KAK7015941.1"/>
    </source>
</evidence>
<sequence length="103" mass="11135">MLLSLQSALRQTQSALNGTRQRLYASQKKLGRDLTRTGCAAGKVESAVRACAEAFGITIRGGFMSRRTVGRVIDEGGTFSELQLAREILNAPGTSELYLNSKN</sequence>